<dbReference type="WBParaSite" id="PDA_v2.g24615.t1">
    <property type="protein sequence ID" value="PDA_v2.g24615.t1"/>
    <property type="gene ID" value="PDA_v2.g24615"/>
</dbReference>
<sequence length="108" mass="11995">MKRTAPSINCVDFSNNHDSKKDFHSCNKSAKDIYLGKIGGYQKENGWKKDKNATNGSTLSLHIATYENSVEAASKFVDDTKEEDSKQARKDKYANLIFGVSSSVIQVT</sequence>
<dbReference type="AlphaFoldDB" id="A0A914QBR6"/>
<organism evidence="1 2">
    <name type="scientific">Panagrolaimus davidi</name>
    <dbReference type="NCBI Taxonomy" id="227884"/>
    <lineage>
        <taxon>Eukaryota</taxon>
        <taxon>Metazoa</taxon>
        <taxon>Ecdysozoa</taxon>
        <taxon>Nematoda</taxon>
        <taxon>Chromadorea</taxon>
        <taxon>Rhabditida</taxon>
        <taxon>Tylenchina</taxon>
        <taxon>Panagrolaimomorpha</taxon>
        <taxon>Panagrolaimoidea</taxon>
        <taxon>Panagrolaimidae</taxon>
        <taxon>Panagrolaimus</taxon>
    </lineage>
</organism>
<reference evidence="2" key="1">
    <citation type="submission" date="2022-11" db="UniProtKB">
        <authorList>
            <consortium name="WormBaseParasite"/>
        </authorList>
    </citation>
    <scope>IDENTIFICATION</scope>
</reference>
<proteinExistence type="predicted"/>
<name>A0A914QBR6_9BILA</name>
<protein>
    <submittedName>
        <fullName evidence="2">Uncharacterized protein</fullName>
    </submittedName>
</protein>
<evidence type="ECO:0000313" key="1">
    <source>
        <dbReference type="Proteomes" id="UP000887578"/>
    </source>
</evidence>
<dbReference type="Proteomes" id="UP000887578">
    <property type="component" value="Unplaced"/>
</dbReference>
<accession>A0A914QBR6</accession>
<evidence type="ECO:0000313" key="2">
    <source>
        <dbReference type="WBParaSite" id="PDA_v2.g24615.t1"/>
    </source>
</evidence>
<keyword evidence="1" id="KW-1185">Reference proteome</keyword>